<dbReference type="GO" id="GO:0098797">
    <property type="term" value="C:plasma membrane protein complex"/>
    <property type="evidence" value="ECO:0007669"/>
    <property type="project" value="TreeGrafter"/>
</dbReference>
<feature type="transmembrane region" description="Helical" evidence="6">
    <location>
        <begin position="227"/>
        <end position="251"/>
    </location>
</feature>
<evidence type="ECO:0000256" key="4">
    <source>
        <dbReference type="ARBA" id="ARBA00022989"/>
    </source>
</evidence>
<evidence type="ECO:0000256" key="1">
    <source>
        <dbReference type="ARBA" id="ARBA00004651"/>
    </source>
</evidence>
<dbReference type="GO" id="GO:0044874">
    <property type="term" value="P:lipoprotein localization to outer membrane"/>
    <property type="evidence" value="ECO:0007669"/>
    <property type="project" value="TreeGrafter"/>
</dbReference>
<comment type="subcellular location">
    <subcellularLocation>
        <location evidence="1">Cell membrane</location>
        <topology evidence="1">Multi-pass membrane protein</topology>
    </subcellularLocation>
</comment>
<evidence type="ECO:0000259" key="7">
    <source>
        <dbReference type="Pfam" id="PF02687"/>
    </source>
</evidence>
<keyword evidence="3 6" id="KW-0812">Transmembrane</keyword>
<evidence type="ECO:0000313" key="8">
    <source>
        <dbReference type="EMBL" id="SUZ54602.1"/>
    </source>
</evidence>
<keyword evidence="5 6" id="KW-0472">Membrane</keyword>
<feature type="domain" description="ABC3 transporter permease C-terminal" evidence="7">
    <location>
        <begin position="231"/>
        <end position="365"/>
    </location>
</feature>
<gene>
    <name evidence="8" type="ORF">METZ01_LOCUS7456</name>
</gene>
<evidence type="ECO:0000256" key="2">
    <source>
        <dbReference type="ARBA" id="ARBA00022475"/>
    </source>
</evidence>
<dbReference type="PANTHER" id="PTHR30489">
    <property type="entry name" value="LIPOPROTEIN-RELEASING SYSTEM TRANSMEMBRANE PROTEIN LOLE"/>
    <property type="match status" value="1"/>
</dbReference>
<evidence type="ECO:0000256" key="3">
    <source>
        <dbReference type="ARBA" id="ARBA00022692"/>
    </source>
</evidence>
<proteinExistence type="predicted"/>
<dbReference type="Pfam" id="PF02687">
    <property type="entry name" value="FtsX"/>
    <property type="match status" value="1"/>
</dbReference>
<dbReference type="EMBL" id="UINC01000398">
    <property type="protein sequence ID" value="SUZ54602.1"/>
    <property type="molecule type" value="Genomic_DNA"/>
</dbReference>
<evidence type="ECO:0000256" key="5">
    <source>
        <dbReference type="ARBA" id="ARBA00023136"/>
    </source>
</evidence>
<dbReference type="AlphaFoldDB" id="A0A381NJ16"/>
<feature type="transmembrane region" description="Helical" evidence="6">
    <location>
        <begin position="272"/>
        <end position="294"/>
    </location>
</feature>
<dbReference type="InterPro" id="IPR003838">
    <property type="entry name" value="ABC3_permease_C"/>
</dbReference>
<protein>
    <recommendedName>
        <fullName evidence="7">ABC3 transporter permease C-terminal domain-containing protein</fullName>
    </recommendedName>
</protein>
<keyword evidence="2" id="KW-1003">Cell membrane</keyword>
<accession>A0A381NJ16</accession>
<reference evidence="8" key="1">
    <citation type="submission" date="2018-05" db="EMBL/GenBank/DDBJ databases">
        <authorList>
            <person name="Lanie J.A."/>
            <person name="Ng W.-L."/>
            <person name="Kazmierczak K.M."/>
            <person name="Andrzejewski T.M."/>
            <person name="Davidsen T.M."/>
            <person name="Wayne K.J."/>
            <person name="Tettelin H."/>
            <person name="Glass J.I."/>
            <person name="Rusch D."/>
            <person name="Podicherti R."/>
            <person name="Tsui H.-C.T."/>
            <person name="Winkler M.E."/>
        </authorList>
    </citation>
    <scope>NUCLEOTIDE SEQUENCE</scope>
</reference>
<sequence length="371" mass="41782">MQFGFYDNIIHSIVQSYSGYIQVHSNGYWEKQSLNNAMEIDDDLINKINSVDGVANLTNRLQTFALVSKGEKSKGAIINGVEIEKEQLITDWNKKIIEGSQYFDSTDQIVLSKGIAEYFNIKIGDTLVLFGQGYQGMMAAGKYVANGIIDLKNPGLNKMTIFMDIKSAQDYISSDDIATHLIIDKEKYYNEKKIAENISNVISDDYEVMTWKEILPELDQMITADNVGGLIMAFILYVIVCFGMFGTVLMMTEERKYEFGILLSIGMSKIKLYLIILLETIMLSSIGVIIGIILTRPISLYFNKNPIHMDSFGEGLSDAMGEFGFDPIIPFSINWDIPISHAIFIFCVSILISIYPAIRIFSLNPIKSMKQ</sequence>
<dbReference type="InterPro" id="IPR051447">
    <property type="entry name" value="Lipoprotein-release_system"/>
</dbReference>
<keyword evidence="4 6" id="KW-1133">Transmembrane helix</keyword>
<feature type="transmembrane region" description="Helical" evidence="6">
    <location>
        <begin position="339"/>
        <end position="361"/>
    </location>
</feature>
<evidence type="ECO:0000256" key="6">
    <source>
        <dbReference type="SAM" id="Phobius"/>
    </source>
</evidence>
<name>A0A381NJ16_9ZZZZ</name>
<dbReference type="PANTHER" id="PTHR30489:SF0">
    <property type="entry name" value="LIPOPROTEIN-RELEASING SYSTEM TRANSMEMBRANE PROTEIN LOLE"/>
    <property type="match status" value="1"/>
</dbReference>
<organism evidence="8">
    <name type="scientific">marine metagenome</name>
    <dbReference type="NCBI Taxonomy" id="408172"/>
    <lineage>
        <taxon>unclassified sequences</taxon>
        <taxon>metagenomes</taxon>
        <taxon>ecological metagenomes</taxon>
    </lineage>
</organism>